<dbReference type="SUPFAM" id="SSF75011">
    <property type="entry name" value="3-carboxy-cis,cis-mucoante lactonizing enzyme"/>
    <property type="match status" value="1"/>
</dbReference>
<gene>
    <name evidence="2" type="ORF">SRB5_14900</name>
</gene>
<name>A0A7K0CF33_9ACTN</name>
<reference evidence="2 3" key="1">
    <citation type="submission" date="2019-10" db="EMBL/GenBank/DDBJ databases">
        <title>Streptomyces smaragdinus sp. nov. and Streptomyces fabii sp. nov., isolated from the gut of fungus growing-termite Macrotermes natalensis.</title>
        <authorList>
            <person name="Schwitalla J."/>
            <person name="Benndorf R."/>
            <person name="Martin K."/>
            <person name="De Beer W."/>
            <person name="Kaster A.-K."/>
            <person name="Vollmers J."/>
            <person name="Poulsen M."/>
            <person name="Beemelmanns C."/>
        </authorList>
    </citation>
    <scope>NUCLEOTIDE SEQUENCE [LARGE SCALE GENOMIC DNA]</scope>
    <source>
        <strain evidence="2 3">RB5</strain>
    </source>
</reference>
<accession>A0A7K0CF33</accession>
<dbReference type="PANTHER" id="PTHR47197">
    <property type="entry name" value="PROTEIN NIRF"/>
    <property type="match status" value="1"/>
</dbReference>
<dbReference type="EMBL" id="WEGJ01000003">
    <property type="protein sequence ID" value="MQY11374.1"/>
    <property type="molecule type" value="Genomic_DNA"/>
</dbReference>
<feature type="signal peptide" evidence="1">
    <location>
        <begin position="1"/>
        <end position="31"/>
    </location>
</feature>
<keyword evidence="3" id="KW-1185">Reference proteome</keyword>
<comment type="caution">
    <text evidence="2">The sequence shown here is derived from an EMBL/GenBank/DDBJ whole genome shotgun (WGS) entry which is preliminary data.</text>
</comment>
<proteinExistence type="predicted"/>
<dbReference type="OrthoDB" id="4332189at2"/>
<evidence type="ECO:0000256" key="1">
    <source>
        <dbReference type="SAM" id="SignalP"/>
    </source>
</evidence>
<feature type="chain" id="PRO_5029467899" description="Ig-like domain repeat protein" evidence="1">
    <location>
        <begin position="32"/>
        <end position="448"/>
    </location>
</feature>
<sequence length="448" mass="46073">MRTTTRALGTTIATALGSLLLTIPATAPAHAATGVQLPITYLGDMAVDGTHHKVFVSDPVDQSGRIAVADYEGNTTWLNGPYGAAELVLSPDDQTLYVAARHLDSIIAYDTTTLAETGRYYLGADTSPWGLALAGGKLWFSYGDFTGDLGSLDLSAPEPVVTLGLDESLDPTAQLATSPTDPDVLVAGTNQPNRNTLTVYDVGGGTPTTTARRTLAPAEMNGLRDLDVSPDGRTVVTAALISTGYQAFRLDDLTDATTHTTPSASPLAVAVGPDGTVAGAAQNSSADIPDVSFYAPGATTPLTTLELGSATQSPEPGGLAWAPDGSRVFTVTREPGVIGLYLHSSTVTTTVESTLTLSAPATSRKGRALTVTGTLTAPGLAPGATVEVTRYDATSSVPLGTITVPADGTFTVTDAPAKAGTVRYGVTYAGDHWHTPASAEMTVEITRH</sequence>
<dbReference type="InterPro" id="IPR015943">
    <property type="entry name" value="WD40/YVTN_repeat-like_dom_sf"/>
</dbReference>
<dbReference type="AlphaFoldDB" id="A0A7K0CF33"/>
<organism evidence="2 3">
    <name type="scientific">Streptomyces smaragdinus</name>
    <dbReference type="NCBI Taxonomy" id="2585196"/>
    <lineage>
        <taxon>Bacteria</taxon>
        <taxon>Bacillati</taxon>
        <taxon>Actinomycetota</taxon>
        <taxon>Actinomycetes</taxon>
        <taxon>Kitasatosporales</taxon>
        <taxon>Streptomycetaceae</taxon>
        <taxon>Streptomyces</taxon>
    </lineage>
</organism>
<evidence type="ECO:0000313" key="2">
    <source>
        <dbReference type="EMBL" id="MQY11374.1"/>
    </source>
</evidence>
<evidence type="ECO:0008006" key="4">
    <source>
        <dbReference type="Google" id="ProtNLM"/>
    </source>
</evidence>
<protein>
    <recommendedName>
        <fullName evidence="4">Ig-like domain repeat protein</fullName>
    </recommendedName>
</protein>
<dbReference type="Proteomes" id="UP000466345">
    <property type="component" value="Unassembled WGS sequence"/>
</dbReference>
<dbReference type="InterPro" id="IPR051200">
    <property type="entry name" value="Host-pathogen_enzymatic-act"/>
</dbReference>
<dbReference type="RefSeq" id="WP_153450636.1">
    <property type="nucleotide sequence ID" value="NZ_WEGJ01000003.1"/>
</dbReference>
<keyword evidence="1" id="KW-0732">Signal</keyword>
<dbReference type="Gene3D" id="2.130.10.10">
    <property type="entry name" value="YVTN repeat-like/Quinoprotein amine dehydrogenase"/>
    <property type="match status" value="2"/>
</dbReference>
<dbReference type="PANTHER" id="PTHR47197:SF3">
    <property type="entry name" value="DIHYDRO-HEME D1 DEHYDROGENASE"/>
    <property type="match status" value="1"/>
</dbReference>
<evidence type="ECO:0000313" key="3">
    <source>
        <dbReference type="Proteomes" id="UP000466345"/>
    </source>
</evidence>